<organism evidence="2 3">
    <name type="scientific">Desulfolutivibrio sulfodismutans</name>
    <dbReference type="NCBI Taxonomy" id="63561"/>
    <lineage>
        <taxon>Bacteria</taxon>
        <taxon>Pseudomonadati</taxon>
        <taxon>Thermodesulfobacteriota</taxon>
        <taxon>Desulfovibrionia</taxon>
        <taxon>Desulfovibrionales</taxon>
        <taxon>Desulfovibrionaceae</taxon>
        <taxon>Desulfolutivibrio</taxon>
    </lineage>
</organism>
<accession>A0A7K3NR91</accession>
<feature type="transmembrane region" description="Helical" evidence="1">
    <location>
        <begin position="82"/>
        <end position="104"/>
    </location>
</feature>
<keyword evidence="3" id="KW-1185">Reference proteome</keyword>
<gene>
    <name evidence="2" type="ORF">G3N56_18150</name>
</gene>
<comment type="caution">
    <text evidence="2">The sequence shown here is derived from an EMBL/GenBank/DDBJ whole genome shotgun (WGS) entry which is preliminary data.</text>
</comment>
<feature type="transmembrane region" description="Helical" evidence="1">
    <location>
        <begin position="37"/>
        <end position="62"/>
    </location>
</feature>
<name>A0A7K3NR91_9BACT</name>
<sequence length="112" mass="12431">MKDAGLSSGIFGLAEPWRVESVELYYESLVEGGRTPLLMIPQVVTKNSIFAGFLAMSMYFALDTAKATPDPVRYLPGIRRELRDVMITLASLLMLVVFLCLGSLSRLRFLAL</sequence>
<dbReference type="EMBL" id="JAAGRQ010000125">
    <property type="protein sequence ID" value="NDY58661.1"/>
    <property type="molecule type" value="Genomic_DNA"/>
</dbReference>
<reference evidence="2 3" key="1">
    <citation type="submission" date="2020-02" db="EMBL/GenBank/DDBJ databases">
        <title>Comparative genomics of sulfur disproportionating microorganisms.</title>
        <authorList>
            <person name="Ward L.M."/>
            <person name="Bertran E."/>
            <person name="Johnston D.T."/>
        </authorList>
    </citation>
    <scope>NUCLEOTIDE SEQUENCE [LARGE SCALE GENOMIC DNA]</scope>
    <source>
        <strain evidence="2 3">DSM 3696</strain>
    </source>
</reference>
<evidence type="ECO:0000256" key="1">
    <source>
        <dbReference type="SAM" id="Phobius"/>
    </source>
</evidence>
<protein>
    <submittedName>
        <fullName evidence="2">Uncharacterized protein</fullName>
    </submittedName>
</protein>
<keyword evidence="1" id="KW-1133">Transmembrane helix</keyword>
<dbReference type="RefSeq" id="WP_163303732.1">
    <property type="nucleotide sequence ID" value="NZ_JAAGRQ010000125.1"/>
</dbReference>
<keyword evidence="1" id="KW-0812">Transmembrane</keyword>
<proteinExistence type="predicted"/>
<evidence type="ECO:0000313" key="3">
    <source>
        <dbReference type="Proteomes" id="UP000469724"/>
    </source>
</evidence>
<dbReference type="AlphaFoldDB" id="A0A7K3NR91"/>
<keyword evidence="1" id="KW-0472">Membrane</keyword>
<dbReference type="Proteomes" id="UP000469724">
    <property type="component" value="Unassembled WGS sequence"/>
</dbReference>
<evidence type="ECO:0000313" key="2">
    <source>
        <dbReference type="EMBL" id="NDY58661.1"/>
    </source>
</evidence>